<organism evidence="1 2">
    <name type="scientific">Pyxicephalus adspersus</name>
    <name type="common">African bullfrog</name>
    <dbReference type="NCBI Taxonomy" id="30357"/>
    <lineage>
        <taxon>Eukaryota</taxon>
        <taxon>Metazoa</taxon>
        <taxon>Chordata</taxon>
        <taxon>Craniata</taxon>
        <taxon>Vertebrata</taxon>
        <taxon>Euteleostomi</taxon>
        <taxon>Amphibia</taxon>
        <taxon>Batrachia</taxon>
        <taxon>Anura</taxon>
        <taxon>Neobatrachia</taxon>
        <taxon>Ranoidea</taxon>
        <taxon>Pyxicephalidae</taxon>
        <taxon>Pyxicephalinae</taxon>
        <taxon>Pyxicephalus</taxon>
    </lineage>
</organism>
<dbReference type="AlphaFoldDB" id="A0AAV2ZSF1"/>
<dbReference type="Proteomes" id="UP001181693">
    <property type="component" value="Unassembled WGS sequence"/>
</dbReference>
<dbReference type="EMBL" id="DYDO01000010">
    <property type="protein sequence ID" value="DBA17494.1"/>
    <property type="molecule type" value="Genomic_DNA"/>
</dbReference>
<evidence type="ECO:0000313" key="1">
    <source>
        <dbReference type="EMBL" id="DBA17494.1"/>
    </source>
</evidence>
<gene>
    <name evidence="1" type="ORF">GDO54_002928</name>
</gene>
<accession>A0AAV2ZSF1</accession>
<reference evidence="1" key="1">
    <citation type="thesis" date="2020" institute="ProQuest LLC" country="789 East Eisenhower Parkway, Ann Arbor, MI, USA">
        <title>Comparative Genomics and Chromosome Evolution.</title>
        <authorList>
            <person name="Mudd A.B."/>
        </authorList>
    </citation>
    <scope>NUCLEOTIDE SEQUENCE</scope>
    <source>
        <strain evidence="1">1538</strain>
        <tissue evidence="1">Blood</tissue>
    </source>
</reference>
<protein>
    <submittedName>
        <fullName evidence="1">Uncharacterized protein</fullName>
    </submittedName>
</protein>
<evidence type="ECO:0000313" key="2">
    <source>
        <dbReference type="Proteomes" id="UP001181693"/>
    </source>
</evidence>
<name>A0AAV2ZSF1_PYXAD</name>
<keyword evidence="2" id="KW-1185">Reference proteome</keyword>
<comment type="caution">
    <text evidence="1">The sequence shown here is derived from an EMBL/GenBank/DDBJ whole genome shotgun (WGS) entry which is preliminary data.</text>
</comment>
<proteinExistence type="predicted"/>
<sequence>MSEILVVSHKCARCITDKSTVPILEHSHMHTIHHMKMVGVKHEWIVRRWLPCLKHASSVCFPAEWTNAQLSMHLIPYIADILL</sequence>